<dbReference type="HOGENOM" id="CLU_004965_3_0_1"/>
<evidence type="ECO:0000256" key="6">
    <source>
        <dbReference type="ARBA" id="ARBA00022927"/>
    </source>
</evidence>
<evidence type="ECO:0000256" key="5">
    <source>
        <dbReference type="ARBA" id="ARBA00022856"/>
    </source>
</evidence>
<feature type="transmembrane region" description="Helical" evidence="10">
    <location>
        <begin position="165"/>
        <end position="185"/>
    </location>
</feature>
<dbReference type="eggNOG" id="KOG2262">
    <property type="taxonomic scope" value="Eukaryota"/>
</dbReference>
<feature type="transmembrane region" description="Helical" evidence="10">
    <location>
        <begin position="90"/>
        <end position="112"/>
    </location>
</feature>
<evidence type="ECO:0000256" key="8">
    <source>
        <dbReference type="ARBA" id="ARBA00023136"/>
    </source>
</evidence>
<feature type="transmembrane region" description="Helical" evidence="10">
    <location>
        <begin position="575"/>
        <end position="597"/>
    </location>
</feature>
<dbReference type="NCBIfam" id="TIGR00728">
    <property type="entry name" value="OPT_sfam"/>
    <property type="match status" value="1"/>
</dbReference>
<dbReference type="Pfam" id="PF03169">
    <property type="entry name" value="OPT"/>
    <property type="match status" value="1"/>
</dbReference>
<evidence type="ECO:0000256" key="9">
    <source>
        <dbReference type="SAM" id="MobiDB-lite"/>
    </source>
</evidence>
<evidence type="ECO:0000256" key="4">
    <source>
        <dbReference type="ARBA" id="ARBA00022692"/>
    </source>
</evidence>
<keyword evidence="8 10" id="KW-0472">Membrane</keyword>
<dbReference type="AlphaFoldDB" id="R0IHB1"/>
<accession>R0IHB1</accession>
<feature type="transmembrane region" description="Helical" evidence="10">
    <location>
        <begin position="301"/>
        <end position="320"/>
    </location>
</feature>
<dbReference type="GO" id="GO:0016020">
    <property type="term" value="C:membrane"/>
    <property type="evidence" value="ECO:0007669"/>
    <property type="project" value="UniProtKB-SubCell"/>
</dbReference>
<dbReference type="GeneID" id="19406035"/>
<feature type="compositionally biased region" description="Basic and acidic residues" evidence="9">
    <location>
        <begin position="1"/>
        <end position="12"/>
    </location>
</feature>
<feature type="transmembrane region" description="Helical" evidence="10">
    <location>
        <begin position="491"/>
        <end position="510"/>
    </location>
</feature>
<comment type="similarity">
    <text evidence="2">Belongs to the oligopeptide OPT transporter family.</text>
</comment>
<feature type="transmembrane region" description="Helical" evidence="10">
    <location>
        <begin position="465"/>
        <end position="484"/>
    </location>
</feature>
<evidence type="ECO:0000313" key="12">
    <source>
        <dbReference type="Proteomes" id="UP000016935"/>
    </source>
</evidence>
<dbReference type="GO" id="GO:0015031">
    <property type="term" value="P:protein transport"/>
    <property type="evidence" value="ECO:0007669"/>
    <property type="project" value="UniProtKB-KW"/>
</dbReference>
<name>R0IHB1_EXST2</name>
<feature type="transmembrane region" description="Helical" evidence="10">
    <location>
        <begin position="221"/>
        <end position="237"/>
    </location>
</feature>
<feature type="transmembrane region" description="Helical" evidence="10">
    <location>
        <begin position="641"/>
        <end position="660"/>
    </location>
</feature>
<dbReference type="EMBL" id="KB908814">
    <property type="protein sequence ID" value="EOA84371.1"/>
    <property type="molecule type" value="Genomic_DNA"/>
</dbReference>
<protein>
    <recommendedName>
        <fullName evidence="13">OPT superfamily oligopeptide transporter</fullName>
    </recommendedName>
</protein>
<keyword evidence="12" id="KW-1185">Reference proteome</keyword>
<dbReference type="GO" id="GO:0035673">
    <property type="term" value="F:oligopeptide transmembrane transporter activity"/>
    <property type="evidence" value="ECO:0007669"/>
    <property type="project" value="InterPro"/>
</dbReference>
<dbReference type="RefSeq" id="XP_008028679.1">
    <property type="nucleotide sequence ID" value="XM_008030488.1"/>
</dbReference>
<reference evidence="11 12" key="2">
    <citation type="journal article" date="2013" name="PLoS Genet.">
        <title>Comparative genome structure, secondary metabolite, and effector coding capacity across Cochliobolus pathogens.</title>
        <authorList>
            <person name="Condon B.J."/>
            <person name="Leng Y."/>
            <person name="Wu D."/>
            <person name="Bushley K.E."/>
            <person name="Ohm R.A."/>
            <person name="Otillar R."/>
            <person name="Martin J."/>
            <person name="Schackwitz W."/>
            <person name="Grimwood J."/>
            <person name="MohdZainudin N."/>
            <person name="Xue C."/>
            <person name="Wang R."/>
            <person name="Manning V.A."/>
            <person name="Dhillon B."/>
            <person name="Tu Z.J."/>
            <person name="Steffenson B.J."/>
            <person name="Salamov A."/>
            <person name="Sun H."/>
            <person name="Lowry S."/>
            <person name="LaButti K."/>
            <person name="Han J."/>
            <person name="Copeland A."/>
            <person name="Lindquist E."/>
            <person name="Barry K."/>
            <person name="Schmutz J."/>
            <person name="Baker S.E."/>
            <person name="Ciuffetti L.M."/>
            <person name="Grigoriev I.V."/>
            <person name="Zhong S."/>
            <person name="Turgeon B.G."/>
        </authorList>
    </citation>
    <scope>NUCLEOTIDE SEQUENCE [LARGE SCALE GENOMIC DNA]</scope>
    <source>
        <strain evidence="12">28A</strain>
    </source>
</reference>
<keyword evidence="3" id="KW-0813">Transport</keyword>
<dbReference type="Proteomes" id="UP000016935">
    <property type="component" value="Unassembled WGS sequence"/>
</dbReference>
<evidence type="ECO:0000313" key="11">
    <source>
        <dbReference type="EMBL" id="EOA84371.1"/>
    </source>
</evidence>
<dbReference type="OrthoDB" id="9986677at2759"/>
<organism evidence="11 12">
    <name type="scientific">Exserohilum turcicum (strain 28A)</name>
    <name type="common">Northern leaf blight fungus</name>
    <name type="synonym">Setosphaeria turcica</name>
    <dbReference type="NCBI Taxonomy" id="671987"/>
    <lineage>
        <taxon>Eukaryota</taxon>
        <taxon>Fungi</taxon>
        <taxon>Dikarya</taxon>
        <taxon>Ascomycota</taxon>
        <taxon>Pezizomycotina</taxon>
        <taxon>Dothideomycetes</taxon>
        <taxon>Pleosporomycetidae</taxon>
        <taxon>Pleosporales</taxon>
        <taxon>Pleosporineae</taxon>
        <taxon>Pleosporaceae</taxon>
        <taxon>Exserohilum</taxon>
    </lineage>
</organism>
<keyword evidence="5" id="KW-0571">Peptide transport</keyword>
<feature type="transmembrane region" description="Helical" evidence="10">
    <location>
        <begin position="681"/>
        <end position="706"/>
    </location>
</feature>
<dbReference type="PANTHER" id="PTHR22601">
    <property type="entry name" value="ISP4 LIKE PROTEIN"/>
    <property type="match status" value="1"/>
</dbReference>
<evidence type="ECO:0000256" key="2">
    <source>
        <dbReference type="ARBA" id="ARBA00008807"/>
    </source>
</evidence>
<keyword evidence="4 10" id="KW-0812">Transmembrane</keyword>
<evidence type="ECO:0000256" key="10">
    <source>
        <dbReference type="SAM" id="Phobius"/>
    </source>
</evidence>
<gene>
    <name evidence="11" type="ORF">SETTUDRAFT_93458</name>
</gene>
<evidence type="ECO:0000256" key="7">
    <source>
        <dbReference type="ARBA" id="ARBA00022989"/>
    </source>
</evidence>
<feature type="region of interest" description="Disordered" evidence="9">
    <location>
        <begin position="1"/>
        <end position="39"/>
    </location>
</feature>
<evidence type="ECO:0008006" key="13">
    <source>
        <dbReference type="Google" id="ProtNLM"/>
    </source>
</evidence>
<keyword evidence="7 10" id="KW-1133">Transmembrane helix</keyword>
<sequence length="776" mass="87673">MSKTKAEYDIDKVSASNPLPAYEVDDDGSSNPTKTEGPVETAQDLVTTIIHVEDDPTLSPYTFRMVFLGCGLSIFGSVLSEIFYFKPQTIFVSVVFLTVIAYVLGELMALLIPRKGIFRYLNPGPFNQKEHAAITIMASAAAQTSASTEALAAQELFYGGYPSRVAGIFVVLSSQLIGFGITGLLRNVLTYPTKMIWPQNLPIATLLESLHRDKAETKRRLRVFYIVFIALFVWETLPEYMFTVLTGVSIFCLADQHNLVFTNLFGGASGNEGLGFLNICFDWNYIAGLNSPLWYPLQTSFNMMLGIIGCYILFMGVYYGDIWKSQSFPFLSQLLFNGTASNSTFYAEYNQSLILDSQFRINEAALATESLPYLTGTYIVYLITSNMGVTAALVHMALWNFDDVKQGWSFMAPANLKKMLQKDYWIFWKGQETPEQLWEKAQHDEDLDPHYKLMLKNGYEECPNWWWFTIWLIPFAVGLACLYVMKSTLPWWGFAFASLLTVIFVLFLGAQTGLTGFIFNIQPICQMLAGYLFPGKPLANLYFTCFTYNTFQQGIVLGRDMKLAQYVHLPPRCTFFSQVAGCLIGAIFNWVMMDTIVENQAPILKSVEGSNIWSGQNIQQFNSLAITFSIAHHLYSAGKRYQWVTLAYLLGFLAPLPLYFAHRYTRWRGFSYINTSIILWYCGNLFVGINSSLTSFFIVAFISQFWLRKKHPQFFVKWNYLVSAAMDGGTQVLVFIFTFAVFGGSGKARPFPTWAGNPDTSLRNIDYCMKDPVSAG</sequence>
<keyword evidence="6" id="KW-0653">Protein transport</keyword>
<feature type="transmembrane region" description="Helical" evidence="10">
    <location>
        <begin position="65"/>
        <end position="84"/>
    </location>
</feature>
<comment type="subcellular location">
    <subcellularLocation>
        <location evidence="1">Membrane</location>
        <topology evidence="1">Multi-pass membrane protein</topology>
    </subcellularLocation>
</comment>
<reference evidence="11 12" key="1">
    <citation type="journal article" date="2012" name="PLoS Pathog.">
        <title>Diverse lifestyles and strategies of plant pathogenesis encoded in the genomes of eighteen Dothideomycetes fungi.</title>
        <authorList>
            <person name="Ohm R.A."/>
            <person name="Feau N."/>
            <person name="Henrissat B."/>
            <person name="Schoch C.L."/>
            <person name="Horwitz B.A."/>
            <person name="Barry K.W."/>
            <person name="Condon B.J."/>
            <person name="Copeland A.C."/>
            <person name="Dhillon B."/>
            <person name="Glaser F."/>
            <person name="Hesse C.N."/>
            <person name="Kosti I."/>
            <person name="LaButti K."/>
            <person name="Lindquist E.A."/>
            <person name="Lucas S."/>
            <person name="Salamov A.A."/>
            <person name="Bradshaw R.E."/>
            <person name="Ciuffetti L."/>
            <person name="Hamelin R.C."/>
            <person name="Kema G.H.J."/>
            <person name="Lawrence C."/>
            <person name="Scott J.A."/>
            <person name="Spatafora J.W."/>
            <person name="Turgeon B.G."/>
            <person name="de Wit P.J.G.M."/>
            <person name="Zhong S."/>
            <person name="Goodwin S.B."/>
            <person name="Grigoriev I.V."/>
        </authorList>
    </citation>
    <scope>NUCLEOTIDE SEQUENCE [LARGE SCALE GENOMIC DNA]</scope>
    <source>
        <strain evidence="12">28A</strain>
    </source>
</reference>
<dbReference type="InterPro" id="IPR004813">
    <property type="entry name" value="OPT"/>
</dbReference>
<proteinExistence type="inferred from homology"/>
<feature type="transmembrane region" description="Helical" evidence="10">
    <location>
        <begin position="718"/>
        <end position="742"/>
    </location>
</feature>
<evidence type="ECO:0000256" key="3">
    <source>
        <dbReference type="ARBA" id="ARBA00022448"/>
    </source>
</evidence>
<feature type="transmembrane region" description="Helical" evidence="10">
    <location>
        <begin position="378"/>
        <end position="401"/>
    </location>
</feature>
<dbReference type="InterPro" id="IPR004648">
    <property type="entry name" value="Oligpept_transpt"/>
</dbReference>
<evidence type="ECO:0000256" key="1">
    <source>
        <dbReference type="ARBA" id="ARBA00004141"/>
    </source>
</evidence>